<feature type="transmembrane region" description="Helical" evidence="6">
    <location>
        <begin position="150"/>
        <end position="176"/>
    </location>
</feature>
<reference evidence="8 9" key="1">
    <citation type="submission" date="2019-04" db="EMBL/GenBank/DDBJ databases">
        <title>Cohnella sp. nov. isolated from preserved vegetables.</title>
        <authorList>
            <person name="Lin S.-Y."/>
            <person name="Hung M.-H."/>
            <person name="Young C.-C."/>
        </authorList>
    </citation>
    <scope>NUCLEOTIDE SEQUENCE [LARGE SCALE GENOMIC DNA]</scope>
    <source>
        <strain evidence="8 9">CC-MHH1044</strain>
    </source>
</reference>
<dbReference type="InterPro" id="IPR051204">
    <property type="entry name" value="ABC_transp_perm/SBD"/>
</dbReference>
<keyword evidence="3 6" id="KW-0812">Transmembrane</keyword>
<name>A0A4S4BGV6_9BACL</name>
<evidence type="ECO:0000313" key="9">
    <source>
        <dbReference type="Proteomes" id="UP000310636"/>
    </source>
</evidence>
<feature type="transmembrane region" description="Helical" evidence="6">
    <location>
        <begin position="83"/>
        <end position="100"/>
    </location>
</feature>
<keyword evidence="2 6" id="KW-0813">Transport</keyword>
<proteinExistence type="inferred from homology"/>
<dbReference type="OrthoDB" id="9801163at2"/>
<dbReference type="AlphaFoldDB" id="A0A4S4BGV6"/>
<keyword evidence="9" id="KW-1185">Reference proteome</keyword>
<feature type="transmembrane region" description="Helical" evidence="6">
    <location>
        <begin position="24"/>
        <end position="44"/>
    </location>
</feature>
<dbReference type="PANTHER" id="PTHR30177">
    <property type="entry name" value="GLYCINE BETAINE/L-PROLINE TRANSPORT SYSTEM PERMEASE PROTEIN PROW"/>
    <property type="match status" value="1"/>
</dbReference>
<gene>
    <name evidence="8" type="ORF">E6C55_27860</name>
</gene>
<feature type="transmembrane region" description="Helical" evidence="6">
    <location>
        <begin position="182"/>
        <end position="201"/>
    </location>
</feature>
<dbReference type="GO" id="GO:0005886">
    <property type="term" value="C:plasma membrane"/>
    <property type="evidence" value="ECO:0007669"/>
    <property type="project" value="UniProtKB-SubCell"/>
</dbReference>
<organism evidence="8 9">
    <name type="scientific">Cohnella fermenti</name>
    <dbReference type="NCBI Taxonomy" id="2565925"/>
    <lineage>
        <taxon>Bacteria</taxon>
        <taxon>Bacillati</taxon>
        <taxon>Bacillota</taxon>
        <taxon>Bacilli</taxon>
        <taxon>Bacillales</taxon>
        <taxon>Paenibacillaceae</taxon>
        <taxon>Cohnella</taxon>
    </lineage>
</organism>
<accession>A0A4S4BGV6</accession>
<sequence length="224" mass="24033">MRADYLEFWKNRYPDLLAATGEHLTISLASIALGVAVAVPLGIYLSGSRIRWLRSLVFSVANLFQTIPSLALLAILIPLLGIGMKPAIFALFLYSLLPILRSTYAGFQSVDPSVLEAARGMGFSRSQRLLSIQLPLAFPYIMSGVRLTTVYIISWTTLAALIGAGGLGQLIVSGIGVNKTELIVSASLCAIVLALIFDRALGAVEKFGARRARTERGDASLLHG</sequence>
<comment type="caution">
    <text evidence="8">The sequence shown here is derived from an EMBL/GenBank/DDBJ whole genome shotgun (WGS) entry which is preliminary data.</text>
</comment>
<feature type="domain" description="ABC transmembrane type-1" evidence="7">
    <location>
        <begin position="20"/>
        <end position="201"/>
    </location>
</feature>
<protein>
    <submittedName>
        <fullName evidence="8">ABC transporter permease</fullName>
    </submittedName>
</protein>
<keyword evidence="4 6" id="KW-1133">Transmembrane helix</keyword>
<dbReference type="GO" id="GO:0055085">
    <property type="term" value="P:transmembrane transport"/>
    <property type="evidence" value="ECO:0007669"/>
    <property type="project" value="InterPro"/>
</dbReference>
<dbReference type="EMBL" id="SSOB01000050">
    <property type="protein sequence ID" value="THF73710.1"/>
    <property type="molecule type" value="Genomic_DNA"/>
</dbReference>
<dbReference type="PANTHER" id="PTHR30177:SF4">
    <property type="entry name" value="OSMOPROTECTANT IMPORT PERMEASE PROTEIN OSMW"/>
    <property type="match status" value="1"/>
</dbReference>
<dbReference type="SUPFAM" id="SSF161098">
    <property type="entry name" value="MetI-like"/>
    <property type="match status" value="1"/>
</dbReference>
<dbReference type="CDD" id="cd06261">
    <property type="entry name" value="TM_PBP2"/>
    <property type="match status" value="1"/>
</dbReference>
<dbReference type="FunFam" id="1.10.3720.10:FF:000001">
    <property type="entry name" value="Glycine betaine ABC transporter, permease"/>
    <property type="match status" value="1"/>
</dbReference>
<feature type="transmembrane region" description="Helical" evidence="6">
    <location>
        <begin position="56"/>
        <end position="77"/>
    </location>
</feature>
<dbReference type="Proteomes" id="UP000310636">
    <property type="component" value="Unassembled WGS sequence"/>
</dbReference>
<dbReference type="GO" id="GO:0031460">
    <property type="term" value="P:glycine betaine transport"/>
    <property type="evidence" value="ECO:0007669"/>
    <property type="project" value="TreeGrafter"/>
</dbReference>
<keyword evidence="5 6" id="KW-0472">Membrane</keyword>
<evidence type="ECO:0000256" key="1">
    <source>
        <dbReference type="ARBA" id="ARBA00004141"/>
    </source>
</evidence>
<dbReference type="PROSITE" id="PS50928">
    <property type="entry name" value="ABC_TM1"/>
    <property type="match status" value="1"/>
</dbReference>
<evidence type="ECO:0000259" key="7">
    <source>
        <dbReference type="PROSITE" id="PS50928"/>
    </source>
</evidence>
<evidence type="ECO:0000256" key="2">
    <source>
        <dbReference type="ARBA" id="ARBA00022448"/>
    </source>
</evidence>
<dbReference type="RefSeq" id="WP_136373111.1">
    <property type="nucleotide sequence ID" value="NZ_SSOB01000050.1"/>
</dbReference>
<evidence type="ECO:0000313" key="8">
    <source>
        <dbReference type="EMBL" id="THF73710.1"/>
    </source>
</evidence>
<dbReference type="InterPro" id="IPR035906">
    <property type="entry name" value="MetI-like_sf"/>
</dbReference>
<dbReference type="Pfam" id="PF00528">
    <property type="entry name" value="BPD_transp_1"/>
    <property type="match status" value="1"/>
</dbReference>
<evidence type="ECO:0000256" key="4">
    <source>
        <dbReference type="ARBA" id="ARBA00022989"/>
    </source>
</evidence>
<dbReference type="InterPro" id="IPR000515">
    <property type="entry name" value="MetI-like"/>
</dbReference>
<evidence type="ECO:0000256" key="6">
    <source>
        <dbReference type="RuleBase" id="RU363032"/>
    </source>
</evidence>
<evidence type="ECO:0000256" key="3">
    <source>
        <dbReference type="ARBA" id="ARBA00022692"/>
    </source>
</evidence>
<comment type="subcellular location">
    <subcellularLocation>
        <location evidence="6">Cell membrane</location>
        <topology evidence="6">Multi-pass membrane protein</topology>
    </subcellularLocation>
    <subcellularLocation>
        <location evidence="1">Membrane</location>
        <topology evidence="1">Multi-pass membrane protein</topology>
    </subcellularLocation>
</comment>
<dbReference type="Gene3D" id="1.10.3720.10">
    <property type="entry name" value="MetI-like"/>
    <property type="match status" value="1"/>
</dbReference>
<comment type="similarity">
    <text evidence="6">Belongs to the binding-protein-dependent transport system permease family.</text>
</comment>
<evidence type="ECO:0000256" key="5">
    <source>
        <dbReference type="ARBA" id="ARBA00023136"/>
    </source>
</evidence>